<gene>
    <name evidence="1" type="ORF">EHS11_18390</name>
</gene>
<protein>
    <recommendedName>
        <fullName evidence="3">Addiction module protein</fullName>
    </recommendedName>
</protein>
<dbReference type="OrthoDB" id="332125at2"/>
<evidence type="ECO:0008006" key="3">
    <source>
        <dbReference type="Google" id="ProtNLM"/>
    </source>
</evidence>
<reference evidence="1" key="1">
    <citation type="journal article" date="2019" name="PLoS Negl. Trop. Dis.">
        <title>Revisiting the worldwide diversity of Leptospira species in the environment.</title>
        <authorList>
            <person name="Vincent A.T."/>
            <person name="Schiettekatte O."/>
            <person name="Bourhy P."/>
            <person name="Veyrier F.J."/>
            <person name="Picardeau M."/>
        </authorList>
    </citation>
    <scope>NUCLEOTIDE SEQUENCE [LARGE SCALE GENOMIC DNA]</scope>
    <source>
        <strain evidence="1">201400974</strain>
    </source>
</reference>
<sequence length="60" mass="6917">MDLNDQIEALASIWDHIAESNPALPLSQEDMDLLDHRFDSEKHIDGAHWNSIKNKLFDKS</sequence>
<dbReference type="AlphaFoldDB" id="A0A4R9LK08"/>
<evidence type="ECO:0000313" key="1">
    <source>
        <dbReference type="EMBL" id="TGN07226.1"/>
    </source>
</evidence>
<proteinExistence type="predicted"/>
<comment type="caution">
    <text evidence="1">The sequence shown here is derived from an EMBL/GenBank/DDBJ whole genome shotgun (WGS) entry which is preliminary data.</text>
</comment>
<name>A0A4R9LK08_9LEPT</name>
<keyword evidence="2" id="KW-1185">Reference proteome</keyword>
<dbReference type="Proteomes" id="UP000298264">
    <property type="component" value="Unassembled WGS sequence"/>
</dbReference>
<dbReference type="EMBL" id="RQHV01000062">
    <property type="protein sequence ID" value="TGN07226.1"/>
    <property type="molecule type" value="Genomic_DNA"/>
</dbReference>
<organism evidence="1 2">
    <name type="scientific">Leptospira ilyithenensis</name>
    <dbReference type="NCBI Taxonomy" id="2484901"/>
    <lineage>
        <taxon>Bacteria</taxon>
        <taxon>Pseudomonadati</taxon>
        <taxon>Spirochaetota</taxon>
        <taxon>Spirochaetia</taxon>
        <taxon>Leptospirales</taxon>
        <taxon>Leptospiraceae</taxon>
        <taxon>Leptospira</taxon>
    </lineage>
</organism>
<accession>A0A4R9LK08</accession>
<evidence type="ECO:0000313" key="2">
    <source>
        <dbReference type="Proteomes" id="UP000298264"/>
    </source>
</evidence>
<dbReference type="RefSeq" id="WP_135765812.1">
    <property type="nucleotide sequence ID" value="NZ_RQHV01000062.1"/>
</dbReference>